<dbReference type="EMBL" id="CM000880">
    <property type="protein sequence ID" value="KQK11984.1"/>
    <property type="molecule type" value="Genomic_DNA"/>
</dbReference>
<reference evidence="1" key="2">
    <citation type="submission" date="2017-06" db="EMBL/GenBank/DDBJ databases">
        <title>WGS assembly of Brachypodium distachyon.</title>
        <authorList>
            <consortium name="The International Brachypodium Initiative"/>
            <person name="Lucas S."/>
            <person name="Harmon-Smith M."/>
            <person name="Lail K."/>
            <person name="Tice H."/>
            <person name="Grimwood J."/>
            <person name="Bruce D."/>
            <person name="Barry K."/>
            <person name="Shu S."/>
            <person name="Lindquist E."/>
            <person name="Wang M."/>
            <person name="Pitluck S."/>
            <person name="Vogel J.P."/>
            <person name="Garvin D.F."/>
            <person name="Mockler T.C."/>
            <person name="Schmutz J."/>
            <person name="Rokhsar D."/>
            <person name="Bevan M.W."/>
        </authorList>
    </citation>
    <scope>NUCLEOTIDE SEQUENCE</scope>
    <source>
        <strain evidence="1">Bd21</strain>
    </source>
</reference>
<name>A0A0Q3GLE9_BRADI</name>
<dbReference type="OrthoDB" id="690758at2759"/>
<dbReference type="Gramene" id="KQK11984">
    <property type="protein sequence ID" value="KQK11984"/>
    <property type="gene ID" value="BRADI_1g00785v3"/>
</dbReference>
<dbReference type="InterPro" id="IPR012871">
    <property type="entry name" value="DUF1668_ORYSA"/>
</dbReference>
<reference evidence="2" key="3">
    <citation type="submission" date="2018-08" db="UniProtKB">
        <authorList>
            <consortium name="EnsemblPlants"/>
        </authorList>
    </citation>
    <scope>IDENTIFICATION</scope>
    <source>
        <strain evidence="2">cv. Bd21</strain>
    </source>
</reference>
<accession>A0A0Q3GLE9</accession>
<gene>
    <name evidence="1" type="ORF">BRADI_1g00785v3</name>
</gene>
<dbReference type="AlphaFoldDB" id="A0A0Q3GLE9"/>
<dbReference type="PANTHER" id="PTHR33085">
    <property type="entry name" value="OS12G0113100 PROTEIN-RELATED"/>
    <property type="match status" value="1"/>
</dbReference>
<dbReference type="FunCoup" id="A0A0Q3GLE9">
    <property type="interactions" value="235"/>
</dbReference>
<dbReference type="PANTHER" id="PTHR33085:SF138">
    <property type="entry name" value="DUF1618 DOMAIN-CONTAINING PROTEIN"/>
    <property type="match status" value="1"/>
</dbReference>
<dbReference type="InParanoid" id="A0A0Q3GLE9"/>
<dbReference type="Pfam" id="PF07893">
    <property type="entry name" value="DUF1668"/>
    <property type="match status" value="1"/>
</dbReference>
<evidence type="ECO:0000313" key="2">
    <source>
        <dbReference type="EnsemblPlants" id="KQK11984"/>
    </source>
</evidence>
<evidence type="ECO:0000313" key="1">
    <source>
        <dbReference type="EMBL" id="KQK11984.1"/>
    </source>
</evidence>
<organism evidence="1">
    <name type="scientific">Brachypodium distachyon</name>
    <name type="common">Purple false brome</name>
    <name type="synonym">Trachynia distachya</name>
    <dbReference type="NCBI Taxonomy" id="15368"/>
    <lineage>
        <taxon>Eukaryota</taxon>
        <taxon>Viridiplantae</taxon>
        <taxon>Streptophyta</taxon>
        <taxon>Embryophyta</taxon>
        <taxon>Tracheophyta</taxon>
        <taxon>Spermatophyta</taxon>
        <taxon>Magnoliopsida</taxon>
        <taxon>Liliopsida</taxon>
        <taxon>Poales</taxon>
        <taxon>Poaceae</taxon>
        <taxon>BOP clade</taxon>
        <taxon>Pooideae</taxon>
        <taxon>Stipodae</taxon>
        <taxon>Brachypodieae</taxon>
        <taxon>Brachypodium</taxon>
    </lineage>
</organism>
<proteinExistence type="predicted"/>
<sequence>MGVRRFVNLLALNRARCNHSLHRFDLSRNQFFYATQEEVASHGRLLPMQKQAAKDKARGKKKKKQQQLAAKDIGTIRLPAPMFNMRQAPGPTGMPGQLKVDAFALSETNIMLADHHRRVLGYDASSHCAVTMPSLHAPKVDPLALSIPGEGSEGSIYIIERILCPETQRSFQFEALFSGGHPSRCGYYPLDTWQCQALPLPQISSERALVCSAAAVGNVICISVSGFGTYCFDRGSHSWSHAGDWMMPFFGTAEYDPDLNLWFGISDRDYYLPCAADLSPVARGQPPEPGLFWGHDDHLPEEWYYSLGRPSQILRLGSGRFCILRFLETRIPILDPDFVHVGRSYAVFTGLEVLPSKGKHGIRVVSHKYRRCRNPDTNPIRRLL</sequence>
<reference evidence="1 2" key="1">
    <citation type="journal article" date="2010" name="Nature">
        <title>Genome sequencing and analysis of the model grass Brachypodium distachyon.</title>
        <authorList>
            <consortium name="International Brachypodium Initiative"/>
        </authorList>
    </citation>
    <scope>NUCLEOTIDE SEQUENCE [LARGE SCALE GENOMIC DNA]</scope>
    <source>
        <strain evidence="1 2">Bd21</strain>
    </source>
</reference>
<dbReference type="Proteomes" id="UP000008810">
    <property type="component" value="Chromosome 1"/>
</dbReference>
<evidence type="ECO:0008006" key="4">
    <source>
        <dbReference type="Google" id="ProtNLM"/>
    </source>
</evidence>
<evidence type="ECO:0000313" key="3">
    <source>
        <dbReference type="Proteomes" id="UP000008810"/>
    </source>
</evidence>
<keyword evidence="3" id="KW-1185">Reference proteome</keyword>
<protein>
    <recommendedName>
        <fullName evidence="4">DUF1618 domain-containing protein</fullName>
    </recommendedName>
</protein>
<dbReference type="EnsemblPlants" id="KQK11984">
    <property type="protein sequence ID" value="KQK11984"/>
    <property type="gene ID" value="BRADI_1g00785v3"/>
</dbReference>